<reference evidence="1" key="1">
    <citation type="submission" date="2022-11" db="EMBL/GenBank/DDBJ databases">
        <title>Genome Sequence of Boeremia exigua.</title>
        <authorList>
            <person name="Buettner E."/>
        </authorList>
    </citation>
    <scope>NUCLEOTIDE SEQUENCE</scope>
    <source>
        <strain evidence="1">CU02</strain>
    </source>
</reference>
<dbReference type="Proteomes" id="UP001153331">
    <property type="component" value="Unassembled WGS sequence"/>
</dbReference>
<evidence type="ECO:0000313" key="2">
    <source>
        <dbReference type="Proteomes" id="UP001153331"/>
    </source>
</evidence>
<name>A0ACC2HZH3_9PLEO</name>
<comment type="caution">
    <text evidence="1">The sequence shown here is derived from an EMBL/GenBank/DDBJ whole genome shotgun (WGS) entry which is preliminary data.</text>
</comment>
<dbReference type="EMBL" id="JAPHNI010000745">
    <property type="protein sequence ID" value="KAJ8108462.1"/>
    <property type="molecule type" value="Genomic_DNA"/>
</dbReference>
<sequence>MSIEELTAMSSTPDVPAQSKVPDTSVQDDHPEGATIRRQVEYYFSDENLPTDLHLLQQCGGHENIPVSISRICGFKKMRSFKPKSLVVAALRKSAFLDVSADGKTIKRKVPLRGKTLLDEDFCKDDEEVSHKVRTRLPAVYPVPLHSQQKKVYPEGTSKNMQKPTGFEETYIEPPLKPEEAEEEDRMYDEDKSFVERIEIAIQRFKQKRRMHEMYARIFSKLMQYGGVESGPRMHQGLSKTDMKEMDAEDIARALATHAVPWDRMDEKQWAVDFYGVGAAFLSSWYPVHYGYAPGGIKIACQVLRSFYNYLRYHRVCPEYDQQLQAALKLCDTAERELGKVAAAGLALPGDFNTSASTLFGGSHAGLFVVDKAWNLEAQKAGINVDEIGLRDQEARIKFSTGVAAMGTDEQQDLIGTTNLKILKTESCGLDIAAIETTNDVTREVYAAQTEVVRSKLGCLEPLGKLKCKVWYADDCGEWDLPKDKYPDGKPDQVGEGREFEFWVEENVLDECFLGMKIDATIIVLEGGFTILDEVKQAYCSFYTWLPNELWMENKPKEVRWLAKGLAEYEDIEIEGAQHDGQEKIQDDEFDDEDDETDANAAGQISYHAVLGRTADGWRPKYWSLLALVVKSNSYRIAPLEQKRDDDPPLFHCLPFAHAHRRPRGVLPQGQHGVQGRARFDSNQSGRPGCRATRALNSDTELPASGLGRIGHPQRRHARSTHGHSSVTHGPGVRSGAKSCRSSLIENMMPPGPSPFLSHAAAGLLVFLSALLQDYAAAAAKFEPAKVLAMSATAGTMAAMDRYAIALLDPRAAALPKRAAAGYTHGVLNPYIYDPSVPLASVGAAVFILIAILSVYQYVRHRAWFFWAAITAISMLTLGHICRLVSSLDEFEDLPFLISWLMILLAPSFLAAACYTAFSRVVWFSCPTYALNFKTLWCFPRWITPTFVIFDLFSFLIQLVGASQISRQYDHDPSPSRSIEESERKALPGRVILILGLVLQMLCFLSFSIISVRYFVISRHWRAFDLGDMKLWRKLSYTINMSSVLIAMRAIYRTMEIPHDKDYGLIYLQSHEWCFWVFDTLPIVAVLIVFNIWHPGRYLPRSYTGFNLDKIRAMKEKDEISSMAGGQQETELRDFKPEDFPAQRTQEQYFPEAYAAIADLQLYVFKQQEGNLCDESTYTSTLVLAEESDRAKGYQKAQEACLRDQKYLCFIDSDHQFVPLGDVLNTDMRGLRAPFCFIAGGPQLKLNANNRFQRQLCWLMLLTQFAFLLAGETDNWTCSHSLLNRFKAMCEHVQQAKAATSVSMTTLVAEAEEVVSSTYDGVHNKNNENGHGQQLQPFSATSQAPGTAVAPGPSSPSTGSSKRSVLEMNNQLDSIINERNPSKSVKLLENATTQSAILINTLEQCKVEATAAAIRESALQKENEDLQRRLVEQTAQMAEQTARYDERTVRRREAETKLVRCKQLLEHAEQQIEDLKLEINGLKDVRDDWESRFEELNTEHNKMEESYKSFVQPRLSLVVALDMAADTSRPAQILHARAEEKFPGPFALVSDLESYTSEEVTREDGREIECLKIGLFVHKRTASGLRPLYAYLHDADEIDYFYVKKSSEIVAVSSLELIPDNGRTRYRTDDVGPFGLVASRLPTTPKEQKERARGSARVRLDHLIKFAYILSGRLESPEISDTLLEELEALCDELMHSKNGPSMQLTQTKPPPEKEEDKALAGSRSATPLPATRLSGSDRMEEGSVDDDAHNTQHAKCRRVASPLPPHSATSGSPVHPTNLSKELDRTTKLVLAQEDELKGQIDQLWVMVGERRAQVKESQTEAKALHIQVGELQAKIEDLEGQLSVEREQKEEYERMVKESGIRLPPVTQPYACQNTDLRKPSGQRPFRATCTQLANVTERYTMAASASGVGLPIDIVLAAQREFPEAFAIVSHASSLLSYSFTDIKTSNKDLVTQLRIGYGIIKEGGFSYLHEPIFARVNTGSVNYYYWDGSGKYAKLGDGAFDLFPEKNAQMFKSDKGPFQLIPPYHEPKKEKRIEAIETGRVMLKSLVKFAFMLTGRASSSIFAERDSMLDELRTLCLYLQGNKQPRVRYNHELQGNSSGSPQIQESTAPEKQSVGRPSTPGKSATKRPASDVHDLTGDEGARKRTNHTIHMSPQSVGQSIASSATTPDVLSNVREGVRSMSVTSDDHPGRDSTRTTSKLLQAYVQQRKAAKKADWIRANSTLSKEIGGIEKKIGALRQELARNRQELAQNQQALAQKQTQKQEAEAEFEEELEEWGKALQQQAENFGA</sequence>
<evidence type="ECO:0000313" key="1">
    <source>
        <dbReference type="EMBL" id="KAJ8108462.1"/>
    </source>
</evidence>
<protein>
    <submittedName>
        <fullName evidence="1">Uncharacterized protein</fullName>
    </submittedName>
</protein>
<accession>A0ACC2HZH3</accession>
<proteinExistence type="predicted"/>
<organism evidence="1 2">
    <name type="scientific">Boeremia exigua</name>
    <dbReference type="NCBI Taxonomy" id="749465"/>
    <lineage>
        <taxon>Eukaryota</taxon>
        <taxon>Fungi</taxon>
        <taxon>Dikarya</taxon>
        <taxon>Ascomycota</taxon>
        <taxon>Pezizomycotina</taxon>
        <taxon>Dothideomycetes</taxon>
        <taxon>Pleosporomycetidae</taxon>
        <taxon>Pleosporales</taxon>
        <taxon>Pleosporineae</taxon>
        <taxon>Didymellaceae</taxon>
        <taxon>Boeremia</taxon>
    </lineage>
</organism>
<keyword evidence="2" id="KW-1185">Reference proteome</keyword>
<gene>
    <name evidence="1" type="ORF">OPT61_g8158</name>
</gene>